<feature type="compositionally biased region" description="Basic and acidic residues" evidence="7">
    <location>
        <begin position="125"/>
        <end position="134"/>
    </location>
</feature>
<keyword evidence="1" id="KW-0813">Transport</keyword>
<dbReference type="GO" id="GO:0020037">
    <property type="term" value="F:heme binding"/>
    <property type="evidence" value="ECO:0007669"/>
    <property type="project" value="InterPro"/>
</dbReference>
<evidence type="ECO:0000256" key="2">
    <source>
        <dbReference type="ARBA" id="ARBA00022617"/>
    </source>
</evidence>
<dbReference type="eggNOG" id="COG0484">
    <property type="taxonomic scope" value="Bacteria"/>
</dbReference>
<feature type="binding site" description="axial binding residue" evidence="6">
    <location>
        <position position="86"/>
    </location>
    <ligand>
        <name>heme c</name>
        <dbReference type="ChEBI" id="CHEBI:61717"/>
        <label>2</label>
    </ligand>
    <ligandPart>
        <name>Fe</name>
        <dbReference type="ChEBI" id="CHEBI:18248"/>
    </ligandPart>
</feature>
<evidence type="ECO:0000256" key="3">
    <source>
        <dbReference type="ARBA" id="ARBA00022723"/>
    </source>
</evidence>
<dbReference type="GO" id="GO:0009055">
    <property type="term" value="F:electron transfer activity"/>
    <property type="evidence" value="ECO:0007669"/>
    <property type="project" value="InterPro"/>
</dbReference>
<feature type="binding site" description="axial binding residue" evidence="6">
    <location>
        <position position="63"/>
    </location>
    <ligand>
        <name>heme c</name>
        <dbReference type="ChEBI" id="CHEBI:61717"/>
        <label>1</label>
    </ligand>
    <ligandPart>
        <name>Fe</name>
        <dbReference type="ChEBI" id="CHEBI:18248"/>
    </ligandPart>
</feature>
<feature type="binding site" description="axial binding residue" evidence="6">
    <location>
        <position position="59"/>
    </location>
    <ligand>
        <name>heme c</name>
        <dbReference type="ChEBI" id="CHEBI:61717"/>
        <label>1</label>
    </ligand>
    <ligandPart>
        <name>Fe</name>
        <dbReference type="ChEBI" id="CHEBI:18248"/>
    </ligandPart>
</feature>
<evidence type="ECO:0000256" key="4">
    <source>
        <dbReference type="ARBA" id="ARBA00022982"/>
    </source>
</evidence>
<feature type="binding site" description="axial binding residue" evidence="6">
    <location>
        <position position="62"/>
    </location>
    <ligand>
        <name>heme c</name>
        <dbReference type="ChEBI" id="CHEBI:61717"/>
        <label>1</label>
    </ligand>
    <ligandPart>
        <name>Fe</name>
        <dbReference type="ChEBI" id="CHEBI:18248"/>
    </ligandPart>
</feature>
<keyword evidence="4" id="KW-0249">Electron transport</keyword>
<feature type="binding site" description="axial binding residue" evidence="6">
    <location>
        <position position="48"/>
    </location>
    <ligand>
        <name>heme c</name>
        <dbReference type="ChEBI" id="CHEBI:61717"/>
        <label>1</label>
    </ligand>
    <ligandPart>
        <name>Fe</name>
        <dbReference type="ChEBI" id="CHEBI:18248"/>
    </ligandPart>
</feature>
<dbReference type="HOGENOM" id="CLU_125874_1_1_7"/>
<feature type="binding site" description="axial binding residue" evidence="6">
    <location>
        <position position="146"/>
    </location>
    <ligand>
        <name>heme c</name>
        <dbReference type="ChEBI" id="CHEBI:61717"/>
        <label>1</label>
    </ligand>
    <ligandPart>
        <name>Fe</name>
        <dbReference type="ChEBI" id="CHEBI:18248"/>
    </ligandPart>
</feature>
<keyword evidence="11" id="KW-1185">Reference proteome</keyword>
<feature type="region of interest" description="Disordered" evidence="7">
    <location>
        <begin position="125"/>
        <end position="150"/>
    </location>
</feature>
<dbReference type="InterPro" id="IPR002322">
    <property type="entry name" value="Cyt_c_III"/>
</dbReference>
<sequence length="150" mass="16751">MLTVLLITGVALVFAATGLQAGTKVEDTIQMNTKEYADHSKGLVEFTHKKHIEEYKLKCGECHHDAEGKPLDLKSGDDVQRCVECHKETEKVKGEKISKKDKIMKYQQEAMHANCIECHKEHNISLKDPKDPRGTKGPAPASCSKCHPKK</sequence>
<protein>
    <submittedName>
        <fullName evidence="10">Cytochrome c, class III family protein</fullName>
    </submittedName>
</protein>
<dbReference type="EMBL" id="CP001087">
    <property type="protein sequence ID" value="ACN17292.1"/>
    <property type="molecule type" value="Genomic_DNA"/>
</dbReference>
<dbReference type="GO" id="GO:0046872">
    <property type="term" value="F:metal ion binding"/>
    <property type="evidence" value="ECO:0007669"/>
    <property type="project" value="UniProtKB-KW"/>
</dbReference>
<reference evidence="10 11" key="1">
    <citation type="journal article" date="2009" name="Environ. Microbiol.">
        <title>Genome sequence of Desulfobacterium autotrophicum HRM2, a marine sulfate reducer oxidizing organic carbon completely to carbon dioxide.</title>
        <authorList>
            <person name="Strittmatter A.W."/>
            <person name="Liesegang H."/>
            <person name="Rabus R."/>
            <person name="Decker I."/>
            <person name="Amann J."/>
            <person name="Andres S."/>
            <person name="Henne A."/>
            <person name="Fricke W.F."/>
            <person name="Martinez-Arias R."/>
            <person name="Bartels D."/>
            <person name="Goesmann A."/>
            <person name="Krause L."/>
            <person name="Puehler A."/>
            <person name="Klenk H.P."/>
            <person name="Richter M."/>
            <person name="Schuler M."/>
            <person name="Gloeckner F.O."/>
            <person name="Meyerdierks A."/>
            <person name="Gottschalk G."/>
            <person name="Amann R."/>
        </authorList>
    </citation>
    <scope>NUCLEOTIDE SEQUENCE [LARGE SCALE GENOMIC DNA]</scope>
    <source>
        <strain evidence="11">ATCC 43914 / DSM 3382 / HRM2</strain>
    </source>
</reference>
<keyword evidence="8" id="KW-0732">Signal</keyword>
<feature type="binding site" description="axial binding residue" evidence="6">
    <location>
        <position position="143"/>
    </location>
    <ligand>
        <name>heme c</name>
        <dbReference type="ChEBI" id="CHEBI:61717"/>
        <label>1</label>
    </ligand>
    <ligandPart>
        <name>Fe</name>
        <dbReference type="ChEBI" id="CHEBI:18248"/>
    </ligandPart>
</feature>
<comment type="cofactor">
    <cofactor evidence="6">
        <name>heme c</name>
        <dbReference type="ChEBI" id="CHEBI:61717"/>
    </cofactor>
    <text evidence="6">Binds 4 heme c groups covalently per monomer.</text>
</comment>
<evidence type="ECO:0000256" key="1">
    <source>
        <dbReference type="ARBA" id="ARBA00022448"/>
    </source>
</evidence>
<dbReference type="STRING" id="177437.HRM2_42360"/>
<dbReference type="SUPFAM" id="SSF48695">
    <property type="entry name" value="Multiheme cytochromes"/>
    <property type="match status" value="1"/>
</dbReference>
<feature type="binding site" description="axial binding residue" evidence="6">
    <location>
        <position position="147"/>
    </location>
    <ligand>
        <name>heme c</name>
        <dbReference type="ChEBI" id="CHEBI:61717"/>
        <label>1</label>
    </ligand>
    <ligandPart>
        <name>Fe</name>
        <dbReference type="ChEBI" id="CHEBI:18248"/>
    </ligandPart>
</feature>
<dbReference type="KEGG" id="dat:HRM2_42360"/>
<feature type="domain" description="Class III cytochrome C" evidence="9">
    <location>
        <begin position="33"/>
        <end position="147"/>
    </location>
</feature>
<feature type="binding site" description="axial binding residue" evidence="6">
    <location>
        <position position="51"/>
    </location>
    <ligand>
        <name>heme c</name>
        <dbReference type="ChEBI" id="CHEBI:61717"/>
        <label>1</label>
    </ligand>
    <ligandPart>
        <name>Fe</name>
        <dbReference type="ChEBI" id="CHEBI:18248"/>
    </ligandPart>
</feature>
<feature type="binding site" description="axial binding residue" evidence="6">
    <location>
        <position position="115"/>
    </location>
    <ligand>
        <name>heme c</name>
        <dbReference type="ChEBI" id="CHEBI:61717"/>
        <label>1</label>
    </ligand>
    <ligandPart>
        <name>Fe</name>
        <dbReference type="ChEBI" id="CHEBI:18248"/>
    </ligandPart>
</feature>
<feature type="binding site" description="covalent" evidence="6">
    <location>
        <position position="64"/>
    </location>
    <ligand>
        <name>heme c</name>
        <dbReference type="ChEBI" id="CHEBI:61717"/>
        <label>1</label>
    </ligand>
</feature>
<keyword evidence="2 6" id="KW-0349">Heme</keyword>
<gene>
    <name evidence="10" type="ordered locus">HRM2_42360</name>
</gene>
<feature type="binding site" description="covalent" evidence="6">
    <location>
        <position position="85"/>
    </location>
    <ligand>
        <name>heme c</name>
        <dbReference type="ChEBI" id="CHEBI:61717"/>
        <label>2</label>
    </ligand>
</feature>
<feature type="chain" id="PRO_5002902303" evidence="8">
    <location>
        <begin position="22"/>
        <end position="150"/>
    </location>
</feature>
<dbReference type="AlphaFoldDB" id="C0QD60"/>
<evidence type="ECO:0000313" key="11">
    <source>
        <dbReference type="Proteomes" id="UP000000442"/>
    </source>
</evidence>
<feature type="signal peptide" evidence="8">
    <location>
        <begin position="1"/>
        <end position="21"/>
    </location>
</feature>
<keyword evidence="3 6" id="KW-0479">Metal-binding</keyword>
<evidence type="ECO:0000313" key="10">
    <source>
        <dbReference type="EMBL" id="ACN17292.1"/>
    </source>
</evidence>
<evidence type="ECO:0000256" key="5">
    <source>
        <dbReference type="ARBA" id="ARBA00023004"/>
    </source>
</evidence>
<evidence type="ECO:0000256" key="8">
    <source>
        <dbReference type="SAM" id="SignalP"/>
    </source>
</evidence>
<evidence type="ECO:0000256" key="6">
    <source>
        <dbReference type="PIRSR" id="PIRSR602322-1"/>
    </source>
</evidence>
<name>C0QD60_DESAH</name>
<feature type="binding site" description="axial binding residue" evidence="6">
    <location>
        <position position="119"/>
    </location>
    <ligand>
        <name>heme c</name>
        <dbReference type="ChEBI" id="CHEBI:61717"/>
        <label>1</label>
    </ligand>
    <ligandPart>
        <name>Fe</name>
        <dbReference type="ChEBI" id="CHEBI:18248"/>
    </ligandPart>
</feature>
<dbReference type="PRINTS" id="PR00609">
    <property type="entry name" value="CYTOCHROMEC3"/>
</dbReference>
<dbReference type="Pfam" id="PF02085">
    <property type="entry name" value="Cytochrom_CIII"/>
    <property type="match status" value="1"/>
</dbReference>
<dbReference type="InterPro" id="IPR036280">
    <property type="entry name" value="Multihaem_cyt_sf"/>
</dbReference>
<dbReference type="InterPro" id="IPR020942">
    <property type="entry name" value="Cyt_c_III_dom"/>
</dbReference>
<feature type="binding site" description="axial binding residue" evidence="6">
    <location>
        <position position="118"/>
    </location>
    <ligand>
        <name>heme c</name>
        <dbReference type="ChEBI" id="CHEBI:61717"/>
        <label>3</label>
    </ligand>
    <ligandPart>
        <name>Fe</name>
        <dbReference type="ChEBI" id="CHEBI:18248"/>
    </ligandPart>
</feature>
<evidence type="ECO:0000256" key="7">
    <source>
        <dbReference type="SAM" id="MobiDB-lite"/>
    </source>
</evidence>
<proteinExistence type="predicted"/>
<accession>C0QD60</accession>
<dbReference type="CDD" id="cd08168">
    <property type="entry name" value="Cytochrom_C3"/>
    <property type="match status" value="1"/>
</dbReference>
<evidence type="ECO:0000259" key="9">
    <source>
        <dbReference type="Pfam" id="PF02085"/>
    </source>
</evidence>
<dbReference type="Gene3D" id="3.90.10.10">
    <property type="entry name" value="Cytochrome C3"/>
    <property type="match status" value="1"/>
</dbReference>
<keyword evidence="5 6" id="KW-0408">Iron</keyword>
<dbReference type="Proteomes" id="UP000000442">
    <property type="component" value="Chromosome"/>
</dbReference>
<organism evidence="10 11">
    <name type="scientific">Desulforapulum autotrophicum (strain ATCC 43914 / DSM 3382 / VKM B-1955 / HRM2)</name>
    <name type="common">Desulfobacterium autotrophicum</name>
    <dbReference type="NCBI Taxonomy" id="177437"/>
    <lineage>
        <taxon>Bacteria</taxon>
        <taxon>Pseudomonadati</taxon>
        <taxon>Thermodesulfobacteriota</taxon>
        <taxon>Desulfobacteria</taxon>
        <taxon>Desulfobacterales</taxon>
        <taxon>Desulfobacteraceae</taxon>
        <taxon>Desulforapulum</taxon>
    </lineage>
</organism>